<dbReference type="Proteomes" id="UP000179686">
    <property type="component" value="Unassembled WGS sequence"/>
</dbReference>
<accession>A0A1F6VQK9</accession>
<comment type="caution">
    <text evidence="1">The sequence shown here is derived from an EMBL/GenBank/DDBJ whole genome shotgun (WGS) entry which is preliminary data.</text>
</comment>
<gene>
    <name evidence="1" type="ORF">A3J61_00490</name>
</gene>
<dbReference type="EMBL" id="MFUC01000016">
    <property type="protein sequence ID" value="OGI71918.1"/>
    <property type="molecule type" value="Genomic_DNA"/>
</dbReference>
<evidence type="ECO:0000313" key="1">
    <source>
        <dbReference type="EMBL" id="OGI71918.1"/>
    </source>
</evidence>
<dbReference type="AlphaFoldDB" id="A0A1F6VQK9"/>
<organism evidence="1 2">
    <name type="scientific">Candidatus Nomurabacteria bacterium RIFCSPHIGHO2_02_FULL_38_15</name>
    <dbReference type="NCBI Taxonomy" id="1801752"/>
    <lineage>
        <taxon>Bacteria</taxon>
        <taxon>Candidatus Nomuraibacteriota</taxon>
    </lineage>
</organism>
<protein>
    <submittedName>
        <fullName evidence="1">Uncharacterized protein</fullName>
    </submittedName>
</protein>
<reference evidence="1 2" key="1">
    <citation type="journal article" date="2016" name="Nat. Commun.">
        <title>Thousands of microbial genomes shed light on interconnected biogeochemical processes in an aquifer system.</title>
        <authorList>
            <person name="Anantharaman K."/>
            <person name="Brown C.T."/>
            <person name="Hug L.A."/>
            <person name="Sharon I."/>
            <person name="Castelle C.J."/>
            <person name="Probst A.J."/>
            <person name="Thomas B.C."/>
            <person name="Singh A."/>
            <person name="Wilkins M.J."/>
            <person name="Karaoz U."/>
            <person name="Brodie E.L."/>
            <person name="Williams K.H."/>
            <person name="Hubbard S.S."/>
            <person name="Banfield J.F."/>
        </authorList>
    </citation>
    <scope>NUCLEOTIDE SEQUENCE [LARGE SCALE GENOMIC DNA]</scope>
</reference>
<name>A0A1F6VQK9_9BACT</name>
<sequence length="622" mass="69376">MGKTQELTAPEIQIRRLYMQDLLSKAGFLPDDFIIEPMKQGIKNPIAIGIYVPATNVARVGTLKEVKLFLDNEGISNEPGQQNSFHLYVKYADVNVPESFKEEQKNQANIVRAENGNGNGTKHEEVNIFAPLEKILYLHEVLAFEESRDEQFAIFILPDKVEAGYMKTIMNFFLYNCDSLQIGDFIEVTVYNNTNVELTNISLLKEPSVTDHSRFTNDLLDSILITKWEIRKSKMQVIPSSEFLANDATKSTRFTTPPSKTNEVLVTNFVVEMDVKYGVDIQQDEKDKNTFFVLSPKDLGHAGSAEAKITRRQKDVKSSTHAVTKLLIESGFVCQNSKITQGVLCFQLHYFPGTKKPESIGLVYGTEEEKKEEAKSILTLLLENGYNVFLTKNGTGVKFNSNNLPKINVVAKSLGIHQYSHTAKTKYICYSGSKTTKGWKPIAIVGTGSREDKLATKNRFIDGLEKAGYEIRGVKKDTLLFYVKVEAEVVAKPETPIAEKLEPIIKPKKKFLKGAQSFANSLDKIIEEEADKLSATSKFANAMTEVFLAELESNLELQQKVMTKLKDKIAPGLDKKLLANLLAGLVVELGSKTFEIPGTGIKCINITDVTALIDQTISGLDE</sequence>
<proteinExistence type="predicted"/>
<dbReference type="STRING" id="1801752.A3J61_00490"/>
<evidence type="ECO:0000313" key="2">
    <source>
        <dbReference type="Proteomes" id="UP000179686"/>
    </source>
</evidence>